<dbReference type="Proteomes" id="UP000630594">
    <property type="component" value="Unassembled WGS sequence"/>
</dbReference>
<dbReference type="Gene3D" id="3.20.20.140">
    <property type="entry name" value="Metal-dependent hydrolases"/>
    <property type="match status" value="1"/>
</dbReference>
<accession>A0ABQ1Q464</accession>
<evidence type="ECO:0000313" key="1">
    <source>
        <dbReference type="EMBL" id="GGD12406.1"/>
    </source>
</evidence>
<protein>
    <recommendedName>
        <fullName evidence="3">Hydrolase</fullName>
    </recommendedName>
</protein>
<dbReference type="InterPro" id="IPR032466">
    <property type="entry name" value="Metal_Hydrolase"/>
</dbReference>
<dbReference type="SUPFAM" id="SSF51556">
    <property type="entry name" value="Metallo-dependent hydrolases"/>
    <property type="match status" value="1"/>
</dbReference>
<evidence type="ECO:0000313" key="2">
    <source>
        <dbReference type="Proteomes" id="UP000630594"/>
    </source>
</evidence>
<sequence length="330" mass="34293">MPEHAVADCWDGERRGPSLLRVSDGVVERVGAVPAGVRPQPVTVMPGVVDRHVHLGLVDLADLAESPVVEVHDLGWEPEAALGWRGRPPSGLQVRVAGPFHTAPGGYPSGRSWAPEASIRAVDAPAAARRAVTAVVAAGYDLVKVALNADMALLDDATLAALVAAAHDAGLPVAVHAEGEGQVARAVEVGADLLAHAPWTESVPDELLRRGRSMTWCSTLAIHDGADRERALDNVRRFRALGGRVVYGTDAGNGPAPAGVNPGEIRALGEAGLAGDELLVALTGVTGPGPVPVDRLLVSPRPLPTTAEETIAWLADCRRLTAAPLEEIRA</sequence>
<reference evidence="2" key="1">
    <citation type="journal article" date="2019" name="Int. J. Syst. Evol. Microbiol.">
        <title>The Global Catalogue of Microorganisms (GCM) 10K type strain sequencing project: providing services to taxonomists for standard genome sequencing and annotation.</title>
        <authorList>
            <consortium name="The Broad Institute Genomics Platform"/>
            <consortium name="The Broad Institute Genome Sequencing Center for Infectious Disease"/>
            <person name="Wu L."/>
            <person name="Ma J."/>
        </authorList>
    </citation>
    <scope>NUCLEOTIDE SEQUENCE [LARGE SCALE GENOMIC DNA]</scope>
    <source>
        <strain evidence="2">CCM 7403</strain>
    </source>
</reference>
<comment type="caution">
    <text evidence="1">The sequence shown here is derived from an EMBL/GenBank/DDBJ whole genome shotgun (WGS) entry which is preliminary data.</text>
</comment>
<dbReference type="PANTHER" id="PTHR43135:SF3">
    <property type="entry name" value="ALPHA-D-RIBOSE 1-METHYLPHOSPHONATE 5-TRIPHOSPHATE DIPHOSPHATASE"/>
    <property type="match status" value="1"/>
</dbReference>
<keyword evidence="2" id="KW-1185">Reference proteome</keyword>
<gene>
    <name evidence="1" type="ORF">GCM10007231_09230</name>
</gene>
<name>A0ABQ1Q464_9ACTN</name>
<proteinExistence type="predicted"/>
<evidence type="ECO:0008006" key="3">
    <source>
        <dbReference type="Google" id="ProtNLM"/>
    </source>
</evidence>
<dbReference type="EMBL" id="BMCK01000001">
    <property type="protein sequence ID" value="GGD12406.1"/>
    <property type="molecule type" value="Genomic_DNA"/>
</dbReference>
<dbReference type="RefSeq" id="WP_202977824.1">
    <property type="nucleotide sequence ID" value="NZ_BMCK01000001.1"/>
</dbReference>
<dbReference type="InterPro" id="IPR051781">
    <property type="entry name" value="Metallo-dep_Hydrolase"/>
</dbReference>
<dbReference type="PANTHER" id="PTHR43135">
    <property type="entry name" value="ALPHA-D-RIBOSE 1-METHYLPHOSPHONATE 5-TRIPHOSPHATE DIPHOSPHATASE"/>
    <property type="match status" value="1"/>
</dbReference>
<organism evidence="1 2">
    <name type="scientific">Nocardioides daphniae</name>
    <dbReference type="NCBI Taxonomy" id="402297"/>
    <lineage>
        <taxon>Bacteria</taxon>
        <taxon>Bacillati</taxon>
        <taxon>Actinomycetota</taxon>
        <taxon>Actinomycetes</taxon>
        <taxon>Propionibacteriales</taxon>
        <taxon>Nocardioidaceae</taxon>
        <taxon>Nocardioides</taxon>
    </lineage>
</organism>